<dbReference type="AlphaFoldDB" id="A0A916RDY8"/>
<keyword evidence="2" id="KW-1185">Reference proteome</keyword>
<dbReference type="OrthoDB" id="121143at2"/>
<dbReference type="EMBL" id="BMKB01000002">
    <property type="protein sequence ID" value="GGA48247.1"/>
    <property type="molecule type" value="Genomic_DNA"/>
</dbReference>
<name>A0A916RDY8_9HYPH</name>
<evidence type="ECO:0000313" key="2">
    <source>
        <dbReference type="Proteomes" id="UP000596977"/>
    </source>
</evidence>
<dbReference type="Proteomes" id="UP000596977">
    <property type="component" value="Unassembled WGS sequence"/>
</dbReference>
<proteinExistence type="predicted"/>
<gene>
    <name evidence="1" type="ORF">GCM10011499_17650</name>
</gene>
<sequence>MLIKREILERIKCGEIKLQFRRWRRRTIRPGGTLKTAVGMLQIGAITPTSADLVTDADARDAGFADRADFLRWLDMMKPGELDRIEVSYLGEDPRIALRMDTNFDNAALAQISHALDKIDSGAYPGWSRDVLALIAERPGERAEALAEAVAMEKAAFKPRVRLLKELGLTESLDTGYRLSPRGQAVFDRIAK</sequence>
<dbReference type="SUPFAM" id="SSF46785">
    <property type="entry name" value="Winged helix' DNA-binding domain"/>
    <property type="match status" value="1"/>
</dbReference>
<protein>
    <recommendedName>
        <fullName evidence="3">ASCH domain-containing protein</fullName>
    </recommendedName>
</protein>
<reference evidence="1 2" key="1">
    <citation type="journal article" date="2014" name="Int. J. Syst. Evol. Microbiol.">
        <title>Complete genome sequence of Corynebacterium casei LMG S-19264T (=DSM 44701T), isolated from a smear-ripened cheese.</title>
        <authorList>
            <consortium name="US DOE Joint Genome Institute (JGI-PGF)"/>
            <person name="Walter F."/>
            <person name="Albersmeier A."/>
            <person name="Kalinowski J."/>
            <person name="Ruckert C."/>
        </authorList>
    </citation>
    <scope>NUCLEOTIDE SEQUENCE [LARGE SCALE GENOMIC DNA]</scope>
    <source>
        <strain evidence="1 2">CGMCC 1.15896</strain>
    </source>
</reference>
<comment type="caution">
    <text evidence="1">The sequence shown here is derived from an EMBL/GenBank/DDBJ whole genome shotgun (WGS) entry which is preliminary data.</text>
</comment>
<dbReference type="InterPro" id="IPR036390">
    <property type="entry name" value="WH_DNA-bd_sf"/>
</dbReference>
<dbReference type="RefSeq" id="WP_127070939.1">
    <property type="nucleotide sequence ID" value="NZ_BMKB01000002.1"/>
</dbReference>
<evidence type="ECO:0000313" key="1">
    <source>
        <dbReference type="EMBL" id="GGA48247.1"/>
    </source>
</evidence>
<evidence type="ECO:0008006" key="3">
    <source>
        <dbReference type="Google" id="ProtNLM"/>
    </source>
</evidence>
<accession>A0A916RDY8</accession>
<organism evidence="1 2">
    <name type="scientific">Pelagibacterium lentulum</name>
    <dbReference type="NCBI Taxonomy" id="2029865"/>
    <lineage>
        <taxon>Bacteria</taxon>
        <taxon>Pseudomonadati</taxon>
        <taxon>Pseudomonadota</taxon>
        <taxon>Alphaproteobacteria</taxon>
        <taxon>Hyphomicrobiales</taxon>
        <taxon>Devosiaceae</taxon>
        <taxon>Pelagibacterium</taxon>
    </lineage>
</organism>